<dbReference type="EMBL" id="FOSL01000007">
    <property type="protein sequence ID" value="SFK50176.1"/>
    <property type="molecule type" value="Genomic_DNA"/>
</dbReference>
<accession>A0A1I4A2T7</accession>
<dbReference type="InterPro" id="IPR021005">
    <property type="entry name" value="Znf_CGNR"/>
</dbReference>
<dbReference type="RefSeq" id="WP_149760708.1">
    <property type="nucleotide sequence ID" value="NZ_BSPE01000070.1"/>
</dbReference>
<dbReference type="PANTHER" id="PTHR35525">
    <property type="entry name" value="BLL6575 PROTEIN"/>
    <property type="match status" value="1"/>
</dbReference>
<dbReference type="Proteomes" id="UP000323300">
    <property type="component" value="Unassembled WGS sequence"/>
</dbReference>
<dbReference type="Pfam" id="PF11706">
    <property type="entry name" value="zf-CGNR"/>
    <property type="match status" value="1"/>
</dbReference>
<keyword evidence="3" id="KW-1185">Reference proteome</keyword>
<dbReference type="Pfam" id="PF07336">
    <property type="entry name" value="ABATE"/>
    <property type="match status" value="1"/>
</dbReference>
<dbReference type="AlphaFoldDB" id="A0A1I4A2T7"/>
<gene>
    <name evidence="2" type="ORF">SAMN04488498_107102</name>
</gene>
<evidence type="ECO:0000313" key="2">
    <source>
        <dbReference type="EMBL" id="SFK50176.1"/>
    </source>
</evidence>
<dbReference type="OrthoDB" id="9808437at2"/>
<dbReference type="InterPro" id="IPR023286">
    <property type="entry name" value="ABATE_dom_sf"/>
</dbReference>
<dbReference type="PANTHER" id="PTHR35525:SF3">
    <property type="entry name" value="BLL6575 PROTEIN"/>
    <property type="match status" value="1"/>
</dbReference>
<evidence type="ECO:0000259" key="1">
    <source>
        <dbReference type="Pfam" id="PF11706"/>
    </source>
</evidence>
<protein>
    <submittedName>
        <fullName evidence="2">Conserved protein containing a Zn-ribbon-like motif, possibly RNA-binding</fullName>
    </submittedName>
</protein>
<dbReference type="Gene3D" id="1.10.3300.10">
    <property type="entry name" value="Jann2411-like domain"/>
    <property type="match status" value="1"/>
</dbReference>
<evidence type="ECO:0000313" key="3">
    <source>
        <dbReference type="Proteomes" id="UP000323300"/>
    </source>
</evidence>
<organism evidence="2 3">
    <name type="scientific">Neomesorhizobium albiziae</name>
    <dbReference type="NCBI Taxonomy" id="335020"/>
    <lineage>
        <taxon>Bacteria</taxon>
        <taxon>Pseudomonadati</taxon>
        <taxon>Pseudomonadota</taxon>
        <taxon>Alphaproteobacteria</taxon>
        <taxon>Hyphomicrobiales</taxon>
        <taxon>Phyllobacteriaceae</taxon>
        <taxon>Neomesorhizobium</taxon>
    </lineage>
</organism>
<feature type="domain" description="Zinc finger CGNR" evidence="1">
    <location>
        <begin position="147"/>
        <end position="188"/>
    </location>
</feature>
<dbReference type="SUPFAM" id="SSF160904">
    <property type="entry name" value="Jann2411-like"/>
    <property type="match status" value="1"/>
</dbReference>
<proteinExistence type="predicted"/>
<reference evidence="2 3" key="1">
    <citation type="submission" date="2016-10" db="EMBL/GenBank/DDBJ databases">
        <authorList>
            <person name="Varghese N."/>
            <person name="Submissions S."/>
        </authorList>
    </citation>
    <scope>NUCLEOTIDE SEQUENCE [LARGE SCALE GENOMIC DNA]</scope>
    <source>
        <strain evidence="2 3">DSM 21822</strain>
    </source>
</reference>
<dbReference type="InterPro" id="IPR010852">
    <property type="entry name" value="ABATE"/>
</dbReference>
<name>A0A1I4A2T7_9HYPH</name>
<sequence>MAVSWTRHRFSGGTLALDTTNTVVHRGDATRSFDRFEDPQEIARFAAAAQGFRAAEIGDRRLCVIDASAIRETVLAIRETTDALFRGGAAGGELDPVSLPPFLRACADGLDAAGQSGPGRHEASAVAFEAALAMSALALLSQQNYRRIRVCPNCNWLFLDRSRNASRLWCDMTVCGNRQKAKRHYRRRKATEEDFPNA</sequence>